<keyword evidence="2" id="KW-1185">Reference proteome</keyword>
<gene>
    <name evidence="1" type="ordered locus">AS9A_2189</name>
</gene>
<proteinExistence type="predicted"/>
<reference evidence="1 2" key="1">
    <citation type="journal article" date="2011" name="J. Bacteriol.">
        <title>Complete genome sequence of Amycolicicoccus subflavus DQS3-9A1T, an actinomycete isolated from crude oil-polluted soil.</title>
        <authorList>
            <person name="Cai M."/>
            <person name="Chen W.M."/>
            <person name="Nie Y."/>
            <person name="Chi C.Q."/>
            <person name="Wang Y.N."/>
            <person name="Tang Y.Q."/>
            <person name="Li G.Y."/>
            <person name="Wu X.L."/>
        </authorList>
    </citation>
    <scope>NUCLEOTIDE SEQUENCE [LARGE SCALE GENOMIC DNA]</scope>
    <source>
        <strain evidence="2">DSM 45089 / DQS3-9A1</strain>
    </source>
</reference>
<dbReference type="KEGG" id="asd:AS9A_2189"/>
<protein>
    <submittedName>
        <fullName evidence="1">Uncharacterized protein</fullName>
    </submittedName>
</protein>
<dbReference type="HOGENOM" id="CLU_3283876_0_0_11"/>
<organism evidence="1 2">
    <name type="scientific">Hoyosella subflava (strain DSM 45089 / JCM 17490 / NBRC 109087 / DQS3-9A1)</name>
    <name type="common">Amycolicicoccus subflavus</name>
    <dbReference type="NCBI Taxonomy" id="443218"/>
    <lineage>
        <taxon>Bacteria</taxon>
        <taxon>Bacillati</taxon>
        <taxon>Actinomycetota</taxon>
        <taxon>Actinomycetes</taxon>
        <taxon>Mycobacteriales</taxon>
        <taxon>Hoyosellaceae</taxon>
        <taxon>Hoyosella</taxon>
    </lineage>
</organism>
<name>F6EQF3_HOYSD</name>
<dbReference type="Proteomes" id="UP000009235">
    <property type="component" value="Chromosome"/>
</dbReference>
<evidence type="ECO:0000313" key="2">
    <source>
        <dbReference type="Proteomes" id="UP000009235"/>
    </source>
</evidence>
<dbReference type="AlphaFoldDB" id="F6EQF3"/>
<dbReference type="EMBL" id="CP002786">
    <property type="protein sequence ID" value="AEF40638.1"/>
    <property type="molecule type" value="Genomic_DNA"/>
</dbReference>
<evidence type="ECO:0000313" key="1">
    <source>
        <dbReference type="EMBL" id="AEF40638.1"/>
    </source>
</evidence>
<dbReference type="STRING" id="443218.AS9A_2189"/>
<sequence>MEHRIVKDDQVSMLDLRQVEHRDLRFASSVNDLGPVDAAN</sequence>
<accession>F6EQF3</accession>